<accession>A0A7J8B1Y6</accession>
<dbReference type="Proteomes" id="UP000558488">
    <property type="component" value="Unassembled WGS sequence"/>
</dbReference>
<sequence length="153" mass="15650">MGGEGGGQHRVLSGSCLHSASGVHSAWSEAGLAGTAQARSWSPPQASLLRLPAPSLLLPVGSPLQGRVLLCPFPDTPGTLPAPARSRAWPAPSQERQLQPVVASAHSHPRWAFPAASLLHPPLRLLSSVSLSSFPLDLGAEGKQLGEGAGGAQ</sequence>
<dbReference type="AlphaFoldDB" id="A0A7J8B1Y6"/>
<name>A0A7J8B1Y6_PIPKU</name>
<comment type="caution">
    <text evidence="1">The sequence shown here is derived from an EMBL/GenBank/DDBJ whole genome shotgun (WGS) entry which is preliminary data.</text>
</comment>
<dbReference type="EMBL" id="JACAGB010000001">
    <property type="protein sequence ID" value="KAF6392496.1"/>
    <property type="molecule type" value="Genomic_DNA"/>
</dbReference>
<evidence type="ECO:0000313" key="2">
    <source>
        <dbReference type="Proteomes" id="UP000558488"/>
    </source>
</evidence>
<organism evidence="1 2">
    <name type="scientific">Pipistrellus kuhlii</name>
    <name type="common">Kuhl's pipistrelle</name>
    <dbReference type="NCBI Taxonomy" id="59472"/>
    <lineage>
        <taxon>Eukaryota</taxon>
        <taxon>Metazoa</taxon>
        <taxon>Chordata</taxon>
        <taxon>Craniata</taxon>
        <taxon>Vertebrata</taxon>
        <taxon>Euteleostomi</taxon>
        <taxon>Mammalia</taxon>
        <taxon>Eutheria</taxon>
        <taxon>Laurasiatheria</taxon>
        <taxon>Chiroptera</taxon>
        <taxon>Yangochiroptera</taxon>
        <taxon>Vespertilionidae</taxon>
        <taxon>Pipistrellus</taxon>
    </lineage>
</organism>
<reference evidence="1 2" key="1">
    <citation type="journal article" date="2020" name="Nature">
        <title>Six reference-quality genomes reveal evolution of bat adaptations.</title>
        <authorList>
            <person name="Jebb D."/>
            <person name="Huang Z."/>
            <person name="Pippel M."/>
            <person name="Hughes G.M."/>
            <person name="Lavrichenko K."/>
            <person name="Devanna P."/>
            <person name="Winkler S."/>
            <person name="Jermiin L.S."/>
            <person name="Skirmuntt E.C."/>
            <person name="Katzourakis A."/>
            <person name="Burkitt-Gray L."/>
            <person name="Ray D.A."/>
            <person name="Sullivan K.A.M."/>
            <person name="Roscito J.G."/>
            <person name="Kirilenko B.M."/>
            <person name="Davalos L.M."/>
            <person name="Corthals A.P."/>
            <person name="Power M.L."/>
            <person name="Jones G."/>
            <person name="Ransome R.D."/>
            <person name="Dechmann D.K.N."/>
            <person name="Locatelli A.G."/>
            <person name="Puechmaille S.J."/>
            <person name="Fedrigo O."/>
            <person name="Jarvis E.D."/>
            <person name="Hiller M."/>
            <person name="Vernes S.C."/>
            <person name="Myers E.W."/>
            <person name="Teeling E.C."/>
        </authorList>
    </citation>
    <scope>NUCLEOTIDE SEQUENCE [LARGE SCALE GENOMIC DNA]</scope>
    <source>
        <strain evidence="1">MPipKuh1</strain>
        <tissue evidence="1">Flight muscle</tissue>
    </source>
</reference>
<keyword evidence="2" id="KW-1185">Reference proteome</keyword>
<gene>
    <name evidence="1" type="ORF">mPipKuh1_007705</name>
</gene>
<protein>
    <submittedName>
        <fullName evidence="1">Uncharacterized protein</fullName>
    </submittedName>
</protein>
<evidence type="ECO:0000313" key="1">
    <source>
        <dbReference type="EMBL" id="KAF6392496.1"/>
    </source>
</evidence>
<proteinExistence type="predicted"/>